<dbReference type="RefSeq" id="WP_089716431.1">
    <property type="nucleotide sequence ID" value="NZ_FNEH01000021.1"/>
</dbReference>
<dbReference type="EMBL" id="FNEH01000021">
    <property type="protein sequence ID" value="SDI96872.1"/>
    <property type="molecule type" value="Genomic_DNA"/>
</dbReference>
<organism evidence="2 3">
    <name type="scientific">Halanaerobium congolense</name>
    <dbReference type="NCBI Taxonomy" id="54121"/>
    <lineage>
        <taxon>Bacteria</taxon>
        <taxon>Bacillati</taxon>
        <taxon>Bacillota</taxon>
        <taxon>Clostridia</taxon>
        <taxon>Halanaerobiales</taxon>
        <taxon>Halanaerobiaceae</taxon>
        <taxon>Halanaerobium</taxon>
    </lineage>
</organism>
<keyword evidence="1" id="KW-0812">Transmembrane</keyword>
<proteinExistence type="predicted"/>
<gene>
    <name evidence="2" type="ORF">SAMN04515654_12155</name>
</gene>
<accession>A0A1G8PWL7</accession>
<evidence type="ECO:0000313" key="3">
    <source>
        <dbReference type="Proteomes" id="UP000198945"/>
    </source>
</evidence>
<name>A0A1G8PWL7_9FIRM</name>
<protein>
    <submittedName>
        <fullName evidence="2">Uncharacterized protein</fullName>
    </submittedName>
</protein>
<feature type="transmembrane region" description="Helical" evidence="1">
    <location>
        <begin position="6"/>
        <end position="28"/>
    </location>
</feature>
<keyword evidence="1" id="KW-0472">Membrane</keyword>
<keyword evidence="1" id="KW-1133">Transmembrane helix</keyword>
<dbReference type="AlphaFoldDB" id="A0A1G8PWL7"/>
<evidence type="ECO:0000313" key="2">
    <source>
        <dbReference type="EMBL" id="SDI96872.1"/>
    </source>
</evidence>
<sequence length="80" mass="9489">MGTAKEWQVFILGILWGLMLFRFIPLMIKDVLKMFRETKKRPAALTAERGKKNINKYSITNSCKDFYSQDIERWASDERN</sequence>
<dbReference type="Proteomes" id="UP000198945">
    <property type="component" value="Unassembled WGS sequence"/>
</dbReference>
<reference evidence="2 3" key="1">
    <citation type="submission" date="2016-10" db="EMBL/GenBank/DDBJ databases">
        <authorList>
            <person name="de Groot N.N."/>
        </authorList>
    </citation>
    <scope>NUCLEOTIDE SEQUENCE [LARGE SCALE GENOMIC DNA]</scope>
    <source>
        <strain evidence="2 3">WG7</strain>
    </source>
</reference>
<evidence type="ECO:0000256" key="1">
    <source>
        <dbReference type="SAM" id="Phobius"/>
    </source>
</evidence>